<comment type="caution">
    <text evidence="1">The sequence shown here is derived from an EMBL/GenBank/DDBJ whole genome shotgun (WGS) entry which is preliminary data.</text>
</comment>
<evidence type="ECO:0000313" key="1">
    <source>
        <dbReference type="EMBL" id="KDR93951.1"/>
    </source>
</evidence>
<sequence>MKRILVLCVLLLAMTFSFDISMGQEIYYNGEMIIDEAEYGDIRAVLVERFPTEKIILVGTDFEKNAYISEAKALDFDGEHIAVTGSSGTYLLDIDMNIVLGVNQDGDVVSVGDFICVASKNSIKVFSKEDASIVCQHELERDSRITGMDMSGDVVDIVVEKVSPETGEKTIEHISFLITEEGLFLS</sequence>
<dbReference type="AlphaFoldDB" id="A0A069RA71"/>
<evidence type="ECO:0000313" key="3">
    <source>
        <dbReference type="Proteomes" id="UP000027946"/>
    </source>
</evidence>
<accession>A0A069RA71</accession>
<reference evidence="1 3" key="1">
    <citation type="submission" date="2014-03" db="EMBL/GenBank/DDBJ databases">
        <title>Genome sequence of Clostridium litorale W6, DSM 5388.</title>
        <authorList>
            <person name="Poehlein A."/>
            <person name="Jagirdar A."/>
            <person name="Khonsari B."/>
            <person name="Chibani C.M."/>
            <person name="Gutierrez Gutierrez D.A."/>
            <person name="Davydova E."/>
            <person name="Alghaithi H.S."/>
            <person name="Nair K.P."/>
            <person name="Dhamotharan K."/>
            <person name="Chandran L."/>
            <person name="G W."/>
            <person name="Daniel R."/>
        </authorList>
    </citation>
    <scope>NUCLEOTIDE SEQUENCE [LARGE SCALE GENOMIC DNA]</scope>
    <source>
        <strain evidence="1 3">W6</strain>
    </source>
</reference>
<protein>
    <submittedName>
        <fullName evidence="1">Uncharacterized protein</fullName>
    </submittedName>
</protein>
<keyword evidence="3" id="KW-1185">Reference proteome</keyword>
<dbReference type="RefSeq" id="WP_143182406.1">
    <property type="nucleotide sequence ID" value="NZ_JJMM01000010.1"/>
</dbReference>
<dbReference type="EMBL" id="JJMM01000026">
    <property type="protein sequence ID" value="KDR93951.1"/>
    <property type="molecule type" value="Genomic_DNA"/>
</dbReference>
<evidence type="ECO:0000313" key="2">
    <source>
        <dbReference type="EMBL" id="KDR95378.1"/>
    </source>
</evidence>
<proteinExistence type="predicted"/>
<name>A0A069RA71_PEPLI</name>
<organism evidence="1 3">
    <name type="scientific">Peptoclostridium litorale DSM 5388</name>
    <dbReference type="NCBI Taxonomy" id="1121324"/>
    <lineage>
        <taxon>Bacteria</taxon>
        <taxon>Bacillati</taxon>
        <taxon>Bacillota</taxon>
        <taxon>Clostridia</taxon>
        <taxon>Peptostreptococcales</taxon>
        <taxon>Peptoclostridiaceae</taxon>
        <taxon>Peptoclostridium</taxon>
    </lineage>
</organism>
<dbReference type="EMBL" id="JJMM01000010">
    <property type="protein sequence ID" value="KDR95378.1"/>
    <property type="molecule type" value="Genomic_DNA"/>
</dbReference>
<gene>
    <name evidence="2" type="ORF">CLIT_10c01050</name>
    <name evidence="1" type="ORF">CLIT_23c02230</name>
</gene>
<dbReference type="Proteomes" id="UP000027946">
    <property type="component" value="Unassembled WGS sequence"/>
</dbReference>